<accession>A0A2P2QKI8</accession>
<reference evidence="1" key="1">
    <citation type="submission" date="2018-02" db="EMBL/GenBank/DDBJ databases">
        <title>Rhizophora mucronata_Transcriptome.</title>
        <authorList>
            <person name="Meera S.P."/>
            <person name="Sreeshan A."/>
            <person name="Augustine A."/>
        </authorList>
    </citation>
    <scope>NUCLEOTIDE SEQUENCE</scope>
    <source>
        <tissue evidence="1">Leaf</tissue>
    </source>
</reference>
<evidence type="ECO:0000313" key="1">
    <source>
        <dbReference type="EMBL" id="MBX67501.1"/>
    </source>
</evidence>
<organism evidence="1">
    <name type="scientific">Rhizophora mucronata</name>
    <name type="common">Asiatic mangrove</name>
    <dbReference type="NCBI Taxonomy" id="61149"/>
    <lineage>
        <taxon>Eukaryota</taxon>
        <taxon>Viridiplantae</taxon>
        <taxon>Streptophyta</taxon>
        <taxon>Embryophyta</taxon>
        <taxon>Tracheophyta</taxon>
        <taxon>Spermatophyta</taxon>
        <taxon>Magnoliopsida</taxon>
        <taxon>eudicotyledons</taxon>
        <taxon>Gunneridae</taxon>
        <taxon>Pentapetalae</taxon>
        <taxon>rosids</taxon>
        <taxon>fabids</taxon>
        <taxon>Malpighiales</taxon>
        <taxon>Rhizophoraceae</taxon>
        <taxon>Rhizophora</taxon>
    </lineage>
</organism>
<protein>
    <submittedName>
        <fullName evidence="1">Uncharacterized protein</fullName>
    </submittedName>
</protein>
<dbReference type="EMBL" id="GGEC01087017">
    <property type="protein sequence ID" value="MBX67501.1"/>
    <property type="molecule type" value="Transcribed_RNA"/>
</dbReference>
<proteinExistence type="predicted"/>
<name>A0A2P2QKI8_RHIMU</name>
<sequence length="15" mass="1811">MKLLIMFAHLLVERP</sequence>